<protein>
    <recommendedName>
        <fullName evidence="11">Hexosyltransferase</fullName>
        <ecNumber evidence="11">2.4.1.-</ecNumber>
    </recommendedName>
</protein>
<dbReference type="PANTHER" id="PTHR13778">
    <property type="entry name" value="GLYCOSYLTRANSFERASE 8 DOMAIN-CONTAINING PROTEIN"/>
    <property type="match status" value="1"/>
</dbReference>
<keyword evidence="5" id="KW-0812">Transmembrane</keyword>
<dbReference type="OrthoDB" id="411524at2759"/>
<dbReference type="FunFam" id="3.90.550.10:FF:000024">
    <property type="entry name" value="Hexosyltransferase"/>
    <property type="match status" value="1"/>
</dbReference>
<comment type="pathway">
    <text evidence="1">Glycan metabolism; pectin biosynthesis.</text>
</comment>
<dbReference type="EMBL" id="CM035441">
    <property type="protein sequence ID" value="KAH7281207.1"/>
    <property type="molecule type" value="Genomic_DNA"/>
</dbReference>
<comment type="similarity">
    <text evidence="2 11">Belongs to the glycosyltransferase 8 family.</text>
</comment>
<dbReference type="Proteomes" id="UP000825935">
    <property type="component" value="Chromosome 36"/>
</dbReference>
<evidence type="ECO:0000256" key="3">
    <source>
        <dbReference type="ARBA" id="ARBA00022676"/>
    </source>
</evidence>
<dbReference type="SUPFAM" id="SSF53448">
    <property type="entry name" value="Nucleotide-diphospho-sugar transferases"/>
    <property type="match status" value="1"/>
</dbReference>
<proteinExistence type="inferred from homology"/>
<keyword evidence="6" id="KW-0735">Signal-anchor</keyword>
<keyword evidence="9" id="KW-0325">Glycoprotein</keyword>
<keyword evidence="7" id="KW-1133">Transmembrane helix</keyword>
<evidence type="ECO:0000313" key="13">
    <source>
        <dbReference type="Proteomes" id="UP000825935"/>
    </source>
</evidence>
<evidence type="ECO:0000256" key="7">
    <source>
        <dbReference type="ARBA" id="ARBA00022989"/>
    </source>
</evidence>
<dbReference type="GO" id="GO:0005794">
    <property type="term" value="C:Golgi apparatus"/>
    <property type="evidence" value="ECO:0007669"/>
    <property type="project" value="TreeGrafter"/>
</dbReference>
<dbReference type="AlphaFoldDB" id="A0A8T2QAT8"/>
<keyword evidence="13" id="KW-1185">Reference proteome</keyword>
<evidence type="ECO:0000313" key="12">
    <source>
        <dbReference type="EMBL" id="KAH7281207.1"/>
    </source>
</evidence>
<evidence type="ECO:0000256" key="9">
    <source>
        <dbReference type="ARBA" id="ARBA00023180"/>
    </source>
</evidence>
<name>A0A8T2QAT8_CERRI</name>
<gene>
    <name evidence="12" type="ORF">KP509_36G035500</name>
</gene>
<dbReference type="InterPro" id="IPR029044">
    <property type="entry name" value="Nucleotide-diphossugar_trans"/>
</dbReference>
<dbReference type="Gene3D" id="3.90.550.10">
    <property type="entry name" value="Spore Coat Polysaccharide Biosynthesis Protein SpsA, Chain A"/>
    <property type="match status" value="1"/>
</dbReference>
<dbReference type="GO" id="GO:0016757">
    <property type="term" value="F:glycosyltransferase activity"/>
    <property type="evidence" value="ECO:0007669"/>
    <property type="project" value="UniProtKB-KW"/>
</dbReference>
<evidence type="ECO:0000256" key="6">
    <source>
        <dbReference type="ARBA" id="ARBA00022968"/>
    </source>
</evidence>
<evidence type="ECO:0000256" key="2">
    <source>
        <dbReference type="ARBA" id="ARBA00006351"/>
    </source>
</evidence>
<keyword evidence="4" id="KW-0808">Transferase</keyword>
<evidence type="ECO:0000256" key="11">
    <source>
        <dbReference type="RuleBase" id="RU362027"/>
    </source>
</evidence>
<evidence type="ECO:0000256" key="10">
    <source>
        <dbReference type="ARBA" id="ARBA00060399"/>
    </source>
</evidence>
<comment type="caution">
    <text evidence="12">The sequence shown here is derived from an EMBL/GenBank/DDBJ whole genome shotgun (WGS) entry which is preliminary data.</text>
</comment>
<evidence type="ECO:0000256" key="4">
    <source>
        <dbReference type="ARBA" id="ARBA00022679"/>
    </source>
</evidence>
<evidence type="ECO:0000256" key="5">
    <source>
        <dbReference type="ARBA" id="ARBA00022692"/>
    </source>
</evidence>
<organism evidence="12 13">
    <name type="scientific">Ceratopteris richardii</name>
    <name type="common">Triangle waterfern</name>
    <dbReference type="NCBI Taxonomy" id="49495"/>
    <lineage>
        <taxon>Eukaryota</taxon>
        <taxon>Viridiplantae</taxon>
        <taxon>Streptophyta</taxon>
        <taxon>Embryophyta</taxon>
        <taxon>Tracheophyta</taxon>
        <taxon>Polypodiopsida</taxon>
        <taxon>Polypodiidae</taxon>
        <taxon>Polypodiales</taxon>
        <taxon>Pteridineae</taxon>
        <taxon>Pteridaceae</taxon>
        <taxon>Parkerioideae</taxon>
        <taxon>Ceratopteris</taxon>
    </lineage>
</organism>
<evidence type="ECO:0000256" key="1">
    <source>
        <dbReference type="ARBA" id="ARBA00004877"/>
    </source>
</evidence>
<dbReference type="InterPro" id="IPR002495">
    <property type="entry name" value="Glyco_trans_8"/>
</dbReference>
<dbReference type="EC" id="2.4.1.-" evidence="11"/>
<accession>A0A8T2QAT8</accession>
<dbReference type="Pfam" id="PF01501">
    <property type="entry name" value="Glyco_transf_8"/>
    <property type="match status" value="1"/>
</dbReference>
<dbReference type="OMA" id="WIIQFSG"/>
<reference evidence="12" key="1">
    <citation type="submission" date="2021-08" db="EMBL/GenBank/DDBJ databases">
        <title>WGS assembly of Ceratopteris richardii.</title>
        <authorList>
            <person name="Marchant D.B."/>
            <person name="Chen G."/>
            <person name="Jenkins J."/>
            <person name="Shu S."/>
            <person name="Leebens-Mack J."/>
            <person name="Grimwood J."/>
            <person name="Schmutz J."/>
            <person name="Soltis P."/>
            <person name="Soltis D."/>
            <person name="Chen Z.-H."/>
        </authorList>
    </citation>
    <scope>NUCLEOTIDE SEQUENCE</scope>
    <source>
        <strain evidence="12">Whitten #5841</strain>
        <tissue evidence="12">Leaf</tissue>
    </source>
</reference>
<dbReference type="PANTHER" id="PTHR13778:SF13">
    <property type="entry name" value="GALACTURONOSYLTRANSFERASE-LIKE 3-RELATED"/>
    <property type="match status" value="1"/>
</dbReference>
<keyword evidence="3" id="KW-0328">Glycosyltransferase</keyword>
<evidence type="ECO:0000256" key="8">
    <source>
        <dbReference type="ARBA" id="ARBA00023136"/>
    </source>
</evidence>
<dbReference type="InterPro" id="IPR050748">
    <property type="entry name" value="Glycosyltrans_8_dom-fam"/>
</dbReference>
<comment type="subcellular location">
    <subcellularLocation>
        <location evidence="10">Endomembrane system</location>
        <topology evidence="10">Single-pass type II membrane protein</topology>
    </subcellularLocation>
</comment>
<keyword evidence="8" id="KW-0472">Membrane</keyword>
<sequence length="365" mass="41947">MNVWEIEFRITVVHLIELLILLVRPGTANRYIIFDVESDLSEEASPSSPLALNANLPRFREAPAFRNGKECLPIAMDRSTEFCDSFSVHIAMTLDRTYIRGSTAAIFSVVKHAACPGNIVFHFLTIGPEQDLNDLLTFTFPYLRFKVYTFDEALVKDRISTSIREALEQPLNYARTYIADILPACVERVIYLDSDLVVVDDIVKLWTTRLGSHPLGAPIYCHVNFSQYFTETFWSDSSMSGVFKDRNPCYFNTGVMVMDLAMWRRRRFSRAIEQWMEVQRKRRIYDLGSLPPFLLVFAGDVKAIEPRWNQHGLGGDNFQGHCRRLHPGPVSLLHWSGKGKPWIRLDNHNPCPLDSLWAPYDLLLQ</sequence>